<evidence type="ECO:0000313" key="1">
    <source>
        <dbReference type="EMBL" id="KAI8525184.1"/>
    </source>
</evidence>
<proteinExistence type="predicted"/>
<protein>
    <submittedName>
        <fullName evidence="1">Uncharacterized protein</fullName>
    </submittedName>
</protein>
<dbReference type="EMBL" id="CM046400">
    <property type="protein sequence ID" value="KAI8525184.1"/>
    <property type="molecule type" value="Genomic_DNA"/>
</dbReference>
<sequence length="158" mass="17260">MIDYSGYMAPEYAMEELFSVKSDVFNFGALSLEIISGKKKNGFNLTEHGHNLLTYAWNLWCKGEGILEFIDPLLVESCVATEVLKCIHIGSLCVQEDPANRPTMSSVVIMLGSDSATPPQPTESAFYAERLEFKSCLSSSPHGNVVSVSDVTISDVSL</sequence>
<comment type="caution">
    <text evidence="1">The sequence shown here is derived from an EMBL/GenBank/DDBJ whole genome shotgun (WGS) entry which is preliminary data.</text>
</comment>
<name>A0ACC0L9V7_RHOML</name>
<dbReference type="Proteomes" id="UP001062846">
    <property type="component" value="Chromosome 13"/>
</dbReference>
<accession>A0ACC0L9V7</accession>
<keyword evidence="2" id="KW-1185">Reference proteome</keyword>
<gene>
    <name evidence="1" type="ORF">RHMOL_Rhmol13G0209300</name>
</gene>
<evidence type="ECO:0000313" key="2">
    <source>
        <dbReference type="Proteomes" id="UP001062846"/>
    </source>
</evidence>
<reference evidence="1" key="1">
    <citation type="submission" date="2022-02" db="EMBL/GenBank/DDBJ databases">
        <title>Plant Genome Project.</title>
        <authorList>
            <person name="Zhang R.-G."/>
        </authorList>
    </citation>
    <scope>NUCLEOTIDE SEQUENCE</scope>
    <source>
        <strain evidence="1">AT1</strain>
    </source>
</reference>
<organism evidence="1 2">
    <name type="scientific">Rhododendron molle</name>
    <name type="common">Chinese azalea</name>
    <name type="synonym">Azalea mollis</name>
    <dbReference type="NCBI Taxonomy" id="49168"/>
    <lineage>
        <taxon>Eukaryota</taxon>
        <taxon>Viridiplantae</taxon>
        <taxon>Streptophyta</taxon>
        <taxon>Embryophyta</taxon>
        <taxon>Tracheophyta</taxon>
        <taxon>Spermatophyta</taxon>
        <taxon>Magnoliopsida</taxon>
        <taxon>eudicotyledons</taxon>
        <taxon>Gunneridae</taxon>
        <taxon>Pentapetalae</taxon>
        <taxon>asterids</taxon>
        <taxon>Ericales</taxon>
        <taxon>Ericaceae</taxon>
        <taxon>Ericoideae</taxon>
        <taxon>Rhodoreae</taxon>
        <taxon>Rhododendron</taxon>
    </lineage>
</organism>